<comment type="caution">
    <text evidence="2">The sequence shown here is derived from an EMBL/GenBank/DDBJ whole genome shotgun (WGS) entry which is preliminary data.</text>
</comment>
<accession>A0ABU7VUR1</accession>
<dbReference type="EMBL" id="JAZHPZ010000006">
    <property type="protein sequence ID" value="MEF2967093.1"/>
    <property type="molecule type" value="Genomic_DNA"/>
</dbReference>
<sequence>MSIYDRIELLIKTRGMTKKDFCQELGISTGNLGDWKRGKSTPSTNKLIEISAFFDTSLDWLLTGRERTPYQIHESMEAYVADVTKLGEMGGKLTPVEAAFIQEYLEFVQYRREKKKGGN</sequence>
<evidence type="ECO:0000313" key="2">
    <source>
        <dbReference type="EMBL" id="MEF2967093.1"/>
    </source>
</evidence>
<dbReference type="PROSITE" id="PS50943">
    <property type="entry name" value="HTH_CROC1"/>
    <property type="match status" value="1"/>
</dbReference>
<dbReference type="SMART" id="SM00530">
    <property type="entry name" value="HTH_XRE"/>
    <property type="match status" value="1"/>
</dbReference>
<proteinExistence type="predicted"/>
<protein>
    <submittedName>
        <fullName evidence="2">Helix-turn-helix transcriptional regulator</fullName>
    </submittedName>
</protein>
<dbReference type="CDD" id="cd00093">
    <property type="entry name" value="HTH_XRE"/>
    <property type="match status" value="1"/>
</dbReference>
<dbReference type="InterPro" id="IPR001387">
    <property type="entry name" value="Cro/C1-type_HTH"/>
</dbReference>
<dbReference type="Gene3D" id="1.10.260.40">
    <property type="entry name" value="lambda repressor-like DNA-binding domains"/>
    <property type="match status" value="1"/>
</dbReference>
<evidence type="ECO:0000259" key="1">
    <source>
        <dbReference type="PROSITE" id="PS50943"/>
    </source>
</evidence>
<keyword evidence="3" id="KW-1185">Reference proteome</keyword>
<dbReference type="InterPro" id="IPR010982">
    <property type="entry name" value="Lambda_DNA-bd_dom_sf"/>
</dbReference>
<dbReference type="SUPFAM" id="SSF47413">
    <property type="entry name" value="lambda repressor-like DNA-binding domains"/>
    <property type="match status" value="1"/>
</dbReference>
<feature type="domain" description="HTH cro/C1-type" evidence="1">
    <location>
        <begin position="7"/>
        <end position="61"/>
    </location>
</feature>
<evidence type="ECO:0000313" key="3">
    <source>
        <dbReference type="Proteomes" id="UP001306950"/>
    </source>
</evidence>
<organism evidence="2 3">
    <name type="scientific">Paenibacillus haidiansis</name>
    <dbReference type="NCBI Taxonomy" id="1574488"/>
    <lineage>
        <taxon>Bacteria</taxon>
        <taxon>Bacillati</taxon>
        <taxon>Bacillota</taxon>
        <taxon>Bacilli</taxon>
        <taxon>Bacillales</taxon>
        <taxon>Paenibacillaceae</taxon>
        <taxon>Paenibacillus</taxon>
    </lineage>
</organism>
<gene>
    <name evidence="2" type="ORF">V3851_14725</name>
</gene>
<dbReference type="Pfam" id="PF01381">
    <property type="entry name" value="HTH_3"/>
    <property type="match status" value="1"/>
</dbReference>
<reference evidence="2 3" key="1">
    <citation type="submission" date="2024-02" db="EMBL/GenBank/DDBJ databases">
        <title>A nitrogen-fixing paenibacillus bacterium.</title>
        <authorList>
            <person name="Zhang W.L."/>
            <person name="Chen S.F."/>
        </authorList>
    </citation>
    <scope>NUCLEOTIDE SEQUENCE [LARGE SCALE GENOMIC DNA]</scope>
    <source>
        <strain evidence="2 3">M1</strain>
    </source>
</reference>
<dbReference type="Proteomes" id="UP001306950">
    <property type="component" value="Unassembled WGS sequence"/>
</dbReference>
<name>A0ABU7VUR1_9BACL</name>